<keyword evidence="1" id="KW-0472">Membrane</keyword>
<dbReference type="KEGG" id="kan:IMCC3317_17650"/>
<sequence>MESKKGIRSLLRMNPILWKALLIILLVGIVLLAISNISSFNSNFKTCAKIVHEIGVLCITITPILFVYELALRRLFVHEMSHEVERVINKIGIKEEVANIVRKSLPKSYDNILSNGISDAFPYLDPEHLRDRIIEAQDAEIKILKIWIPFLDEAIEPNLFIDAIDNRNCKFKIILFDPKSSEAIEKRVRTLNYSQKYFQMSIHANLNYIHSVWKKIKNKDNLMVKVHDDFISASLIGFKDYFVMGLYLHERIATRSLQLKIEKIRNGKETEFFKQINQHFNSQWNNAYKKVVFTESDYSFSET</sequence>
<evidence type="ECO:0000256" key="1">
    <source>
        <dbReference type="SAM" id="Phobius"/>
    </source>
</evidence>
<accession>A0A7L4ZID6</accession>
<dbReference type="RefSeq" id="WP_160129111.1">
    <property type="nucleotide sequence ID" value="NZ_CP019288.1"/>
</dbReference>
<organism evidence="2 3">
    <name type="scientific">Kordia antarctica</name>
    <dbReference type="NCBI Taxonomy" id="1218801"/>
    <lineage>
        <taxon>Bacteria</taxon>
        <taxon>Pseudomonadati</taxon>
        <taxon>Bacteroidota</taxon>
        <taxon>Flavobacteriia</taxon>
        <taxon>Flavobacteriales</taxon>
        <taxon>Flavobacteriaceae</taxon>
        <taxon>Kordia</taxon>
    </lineage>
</organism>
<keyword evidence="1" id="KW-0812">Transmembrane</keyword>
<evidence type="ECO:0000313" key="3">
    <source>
        <dbReference type="Proteomes" id="UP000464657"/>
    </source>
</evidence>
<dbReference type="Proteomes" id="UP000464657">
    <property type="component" value="Chromosome"/>
</dbReference>
<keyword evidence="3" id="KW-1185">Reference proteome</keyword>
<keyword evidence="1" id="KW-1133">Transmembrane helix</keyword>
<feature type="transmembrane region" description="Helical" evidence="1">
    <location>
        <begin position="20"/>
        <end position="38"/>
    </location>
</feature>
<dbReference type="EMBL" id="CP019288">
    <property type="protein sequence ID" value="QHI36402.1"/>
    <property type="molecule type" value="Genomic_DNA"/>
</dbReference>
<protein>
    <submittedName>
        <fullName evidence="2">Uncharacterized protein</fullName>
    </submittedName>
</protein>
<name>A0A7L4ZID6_9FLAO</name>
<reference evidence="2 3" key="1">
    <citation type="journal article" date="2013" name="Int. J. Syst. Evol. Microbiol.">
        <title>Kordia antarctica sp. nov., isolated from Antarctic seawater.</title>
        <authorList>
            <person name="Baek K."/>
            <person name="Choi A."/>
            <person name="Kang I."/>
            <person name="Lee K."/>
            <person name="Cho J.C."/>
        </authorList>
    </citation>
    <scope>NUCLEOTIDE SEQUENCE [LARGE SCALE GENOMIC DNA]</scope>
    <source>
        <strain evidence="2 3">IMCC3317</strain>
    </source>
</reference>
<feature type="transmembrane region" description="Helical" evidence="1">
    <location>
        <begin position="50"/>
        <end position="71"/>
    </location>
</feature>
<evidence type="ECO:0000313" key="2">
    <source>
        <dbReference type="EMBL" id="QHI36402.1"/>
    </source>
</evidence>
<dbReference type="OrthoDB" id="9818543at2"/>
<dbReference type="AlphaFoldDB" id="A0A7L4ZID6"/>
<gene>
    <name evidence="2" type="ORF">IMCC3317_17650</name>
</gene>
<proteinExistence type="predicted"/>